<dbReference type="EMBL" id="JANHOG010000740">
    <property type="protein sequence ID" value="KAJ3551868.1"/>
    <property type="molecule type" value="Genomic_DNA"/>
</dbReference>
<evidence type="ECO:0000313" key="1">
    <source>
        <dbReference type="EMBL" id="KAJ3551868.1"/>
    </source>
</evidence>
<name>A0ACC1T304_9APHY</name>
<reference evidence="1" key="1">
    <citation type="submission" date="2022-07" db="EMBL/GenBank/DDBJ databases">
        <title>Genome Sequence of Phlebia brevispora.</title>
        <authorList>
            <person name="Buettner E."/>
        </authorList>
    </citation>
    <scope>NUCLEOTIDE SEQUENCE</scope>
    <source>
        <strain evidence="1">MPL23</strain>
    </source>
</reference>
<gene>
    <name evidence="1" type="ORF">NM688_g4458</name>
</gene>
<organism evidence="1 2">
    <name type="scientific">Phlebia brevispora</name>
    <dbReference type="NCBI Taxonomy" id="194682"/>
    <lineage>
        <taxon>Eukaryota</taxon>
        <taxon>Fungi</taxon>
        <taxon>Dikarya</taxon>
        <taxon>Basidiomycota</taxon>
        <taxon>Agaricomycotina</taxon>
        <taxon>Agaricomycetes</taxon>
        <taxon>Polyporales</taxon>
        <taxon>Meruliaceae</taxon>
        <taxon>Phlebia</taxon>
    </lineage>
</organism>
<keyword evidence="2" id="KW-1185">Reference proteome</keyword>
<proteinExistence type="predicted"/>
<protein>
    <submittedName>
        <fullName evidence="1">Uncharacterized protein</fullName>
    </submittedName>
</protein>
<dbReference type="Proteomes" id="UP001148662">
    <property type="component" value="Unassembled WGS sequence"/>
</dbReference>
<evidence type="ECO:0000313" key="2">
    <source>
        <dbReference type="Proteomes" id="UP001148662"/>
    </source>
</evidence>
<accession>A0ACC1T304</accession>
<sequence>MSSPKPILLYTWKTPNGHKVQVFLEELKAAYGTDVIDYDVEFIDISKNIQKEDWFIKLNPNGRIPVIVDRKRDNFVVFETGAILGYLQQYYDTENKFGFDVTKEPNYFSETVQWIFFAHGGVGPMQGQAAHFNKFAPEQIPYAQKRFTAEVKRLYGVLDIRLAGRDWLVGPGRGKYSIADINAVTWVRIHAFTGVETLEEWPNVKAWVARANERPALQAGVSLEPKA</sequence>
<comment type="caution">
    <text evidence="1">The sequence shown here is derived from an EMBL/GenBank/DDBJ whole genome shotgun (WGS) entry which is preliminary data.</text>
</comment>